<protein>
    <submittedName>
        <fullName evidence="4">TonB-dependent receptor</fullName>
    </submittedName>
</protein>
<dbReference type="SUPFAM" id="SSF56935">
    <property type="entry name" value="Porins"/>
    <property type="match status" value="1"/>
</dbReference>
<dbReference type="InterPro" id="IPR036942">
    <property type="entry name" value="Beta-barrel_TonB_sf"/>
</dbReference>
<dbReference type="STRING" id="1236989.JCM15548_11651"/>
<proteinExistence type="predicted"/>
<evidence type="ECO:0000256" key="1">
    <source>
        <dbReference type="ARBA" id="ARBA00004442"/>
    </source>
</evidence>
<evidence type="ECO:0000313" key="4">
    <source>
        <dbReference type="EMBL" id="GAO29463.1"/>
    </source>
</evidence>
<dbReference type="AlphaFoldDB" id="A0A0E9LVZ0"/>
<organism evidence="4 5">
    <name type="scientific">Geofilum rubicundum JCM 15548</name>
    <dbReference type="NCBI Taxonomy" id="1236989"/>
    <lineage>
        <taxon>Bacteria</taxon>
        <taxon>Pseudomonadati</taxon>
        <taxon>Bacteroidota</taxon>
        <taxon>Bacteroidia</taxon>
        <taxon>Marinilabiliales</taxon>
        <taxon>Marinilabiliaceae</taxon>
        <taxon>Geofilum</taxon>
    </lineage>
</organism>
<comment type="caution">
    <text evidence="4">The sequence shown here is derived from an EMBL/GenBank/DDBJ whole genome shotgun (WGS) entry which is preliminary data.</text>
</comment>
<evidence type="ECO:0000256" key="2">
    <source>
        <dbReference type="ARBA" id="ARBA00023136"/>
    </source>
</evidence>
<dbReference type="NCBIfam" id="TIGR04056">
    <property type="entry name" value="OMP_RagA_SusC"/>
    <property type="match status" value="1"/>
</dbReference>
<evidence type="ECO:0000256" key="3">
    <source>
        <dbReference type="ARBA" id="ARBA00023237"/>
    </source>
</evidence>
<keyword evidence="2" id="KW-0472">Membrane</keyword>
<keyword evidence="5" id="KW-1185">Reference proteome</keyword>
<reference evidence="4 5" key="1">
    <citation type="journal article" date="2015" name="Microbes Environ.">
        <title>Distribution and evolution of nitrogen fixation genes in the phylum bacteroidetes.</title>
        <authorList>
            <person name="Inoue J."/>
            <person name="Oshima K."/>
            <person name="Suda W."/>
            <person name="Sakamoto M."/>
            <person name="Iino T."/>
            <person name="Noda S."/>
            <person name="Hongoh Y."/>
            <person name="Hattori M."/>
            <person name="Ohkuma M."/>
        </authorList>
    </citation>
    <scope>NUCLEOTIDE SEQUENCE [LARGE SCALE GENOMIC DNA]</scope>
    <source>
        <strain evidence="4">JCM 15548</strain>
    </source>
</reference>
<accession>A0A0E9LVZ0</accession>
<keyword evidence="3" id="KW-0998">Cell outer membrane</keyword>
<dbReference type="InterPro" id="IPR023996">
    <property type="entry name" value="TonB-dep_OMP_SusC/RagA"/>
</dbReference>
<sequence length="733" mass="81822">MQGWSGGSWDGSKLKSTDWTDFVTQTAITQEHSLSVSGGTEKVQAYGSFGYLDQEGTQIGQAYDRYTTKVSVDMQPKDWFSMGASLNASWSEQDYGMSTLGASSSTWPNSIYGAAKRVFSYAVPYDENGERILTPGGDGNVYTIIDEWNQSTQQRQTFRALASFYSQLDLGEIFVPLQGLKYRVNFGPDYRNWREGVYIDANSVNRLGGTSYARLRNQRDFSWTLDNLLLYDKSAGEHTFGITLLQTASNWNVESSSMNGQNVPNPNFLWNAFGSLDVTSPEAKVGIGSGLTERQLTSYMGRLNYSLSDRYLLTVSGRWDGASQLAEGHKWAFFPSAALGWRIEQEDFMQGLPWISQLKARLGFGSTGNAAVDPYQTLGRIQSFFVPFGGADNQQAYSINEPNYTSTLIPMANKELTWETTTQYNLGLDFSLFLGRVGGTIDIYQSSTKDLLMNMAIPTLTGSRTTYANVGETSNKGVDITLNTVNIESGDFRWTSNINAAWQKDQIDILAYGKNDMVDNTWFIGESISVIYGIEGDGLWTAEDAAEMDQFNANGHDFEVGMSKPVDQDGNYEINSEDRVIIGNRNPRWTLGFNNTFSYKGFELDLITYGRFGYQVATGGEGQIGRYNQREIDYWTPDNTDAEFQKPIYNEAGGDAYSSILGYRSGSFFKIRTISLGYNLPFRTLENLGIQNMKVYVQAKNPGTIYSDIEWLDMDLGGSTYNRGFVFGLNIGF</sequence>
<dbReference type="Gene3D" id="2.40.170.20">
    <property type="entry name" value="TonB-dependent receptor, beta-barrel domain"/>
    <property type="match status" value="1"/>
</dbReference>
<name>A0A0E9LVZ0_9BACT</name>
<evidence type="ECO:0000313" key="5">
    <source>
        <dbReference type="Proteomes" id="UP000032900"/>
    </source>
</evidence>
<dbReference type="EMBL" id="BAZW01000009">
    <property type="protein sequence ID" value="GAO29463.1"/>
    <property type="molecule type" value="Genomic_DNA"/>
</dbReference>
<dbReference type="Proteomes" id="UP000032900">
    <property type="component" value="Unassembled WGS sequence"/>
</dbReference>
<comment type="subcellular location">
    <subcellularLocation>
        <location evidence="1">Cell outer membrane</location>
    </subcellularLocation>
</comment>
<gene>
    <name evidence="4" type="ORF">JCM15548_11651</name>
</gene>
<dbReference type="GO" id="GO:0009279">
    <property type="term" value="C:cell outer membrane"/>
    <property type="evidence" value="ECO:0007669"/>
    <property type="project" value="UniProtKB-SubCell"/>
</dbReference>
<keyword evidence="4" id="KW-0675">Receptor</keyword>